<evidence type="ECO:0000256" key="1">
    <source>
        <dbReference type="ARBA" id="ARBA00008416"/>
    </source>
</evidence>
<dbReference type="InterPro" id="IPR014710">
    <property type="entry name" value="RmlC-like_jellyroll"/>
</dbReference>
<organism evidence="4 5">
    <name type="scientific">Vicingus serpentipes</name>
    <dbReference type="NCBI Taxonomy" id="1926625"/>
    <lineage>
        <taxon>Bacteria</taxon>
        <taxon>Pseudomonadati</taxon>
        <taxon>Bacteroidota</taxon>
        <taxon>Flavobacteriia</taxon>
        <taxon>Flavobacteriales</taxon>
        <taxon>Vicingaceae</taxon>
        <taxon>Vicingus</taxon>
    </lineage>
</organism>
<sequence length="250" mass="28301">MTVKIIREKDQAKGAFAGGLILENKPIGFPQDGGKQKPYSNLFYWANAWSTNGGLIGEHPHKFFEIMSFVIEGEIEHYDNKFDRWLSLSKGDAQIIRAGNGITHAEKIKKNSRMFQIWFDPNVQETMSKSATYDDYKSADMNFFEKNGIAYKNFTGNGGPIQMDSEGVEINELTISKGEHRVTLSVDKTHSLYLIKGSIEIDKELLAENDFLIIEDESSINLNVNSEALVFMISSPKKLSHKSYSELVRF</sequence>
<dbReference type="RefSeq" id="WP_147099321.1">
    <property type="nucleotide sequence ID" value="NZ_VOOS01000002.1"/>
</dbReference>
<reference evidence="4 5" key="1">
    <citation type="submission" date="2019-08" db="EMBL/GenBank/DDBJ databases">
        <title>Genome of Vicingus serpentipes NCIMB 15042.</title>
        <authorList>
            <person name="Bowman J.P."/>
        </authorList>
    </citation>
    <scope>NUCLEOTIDE SEQUENCE [LARGE SCALE GENOMIC DNA]</scope>
    <source>
        <strain evidence="4 5">NCIMB 15042</strain>
    </source>
</reference>
<comment type="similarity">
    <text evidence="1 2">Belongs to the pirin family.</text>
</comment>
<protein>
    <recommendedName>
        <fullName evidence="3">Pirin N-terminal domain-containing protein</fullName>
    </recommendedName>
</protein>
<gene>
    <name evidence="4" type="ORF">FRY74_05250</name>
</gene>
<evidence type="ECO:0000313" key="4">
    <source>
        <dbReference type="EMBL" id="TXB65978.1"/>
    </source>
</evidence>
<dbReference type="Pfam" id="PF02678">
    <property type="entry name" value="Pirin"/>
    <property type="match status" value="1"/>
</dbReference>
<feature type="domain" description="Pirin N-terminal" evidence="3">
    <location>
        <begin position="56"/>
        <end position="118"/>
    </location>
</feature>
<proteinExistence type="inferred from homology"/>
<evidence type="ECO:0000259" key="3">
    <source>
        <dbReference type="Pfam" id="PF02678"/>
    </source>
</evidence>
<comment type="caution">
    <text evidence="4">The sequence shown here is derived from an EMBL/GenBank/DDBJ whole genome shotgun (WGS) entry which is preliminary data.</text>
</comment>
<accession>A0A5C6RUI0</accession>
<dbReference type="AlphaFoldDB" id="A0A5C6RUI0"/>
<dbReference type="SUPFAM" id="SSF51182">
    <property type="entry name" value="RmlC-like cupins"/>
    <property type="match status" value="1"/>
</dbReference>
<dbReference type="InterPro" id="IPR011051">
    <property type="entry name" value="RmlC_Cupin_sf"/>
</dbReference>
<dbReference type="EMBL" id="VOOS01000002">
    <property type="protein sequence ID" value="TXB65978.1"/>
    <property type="molecule type" value="Genomic_DNA"/>
</dbReference>
<dbReference type="Gene3D" id="2.60.120.10">
    <property type="entry name" value="Jelly Rolls"/>
    <property type="match status" value="1"/>
</dbReference>
<keyword evidence="5" id="KW-1185">Reference proteome</keyword>
<dbReference type="InterPro" id="IPR003829">
    <property type="entry name" value="Pirin_N_dom"/>
</dbReference>
<evidence type="ECO:0000256" key="2">
    <source>
        <dbReference type="RuleBase" id="RU003457"/>
    </source>
</evidence>
<evidence type="ECO:0000313" key="5">
    <source>
        <dbReference type="Proteomes" id="UP000321721"/>
    </source>
</evidence>
<dbReference type="OrthoDB" id="321327at2"/>
<name>A0A5C6RUI0_9FLAO</name>
<dbReference type="InterPro" id="IPR012093">
    <property type="entry name" value="Pirin"/>
</dbReference>
<dbReference type="PANTHER" id="PTHR43212:SF3">
    <property type="entry name" value="QUERCETIN 2,3-DIOXYGENASE"/>
    <property type="match status" value="1"/>
</dbReference>
<dbReference type="PANTHER" id="PTHR43212">
    <property type="entry name" value="QUERCETIN 2,3-DIOXYGENASE"/>
    <property type="match status" value="1"/>
</dbReference>
<dbReference type="Proteomes" id="UP000321721">
    <property type="component" value="Unassembled WGS sequence"/>
</dbReference>